<comment type="caution">
    <text evidence="2">The sequence shown here is derived from an EMBL/GenBank/DDBJ whole genome shotgun (WGS) entry which is preliminary data.</text>
</comment>
<evidence type="ECO:0000256" key="1">
    <source>
        <dbReference type="SAM" id="MobiDB-lite"/>
    </source>
</evidence>
<dbReference type="AlphaFoldDB" id="A0ABD3RHU7"/>
<protein>
    <submittedName>
        <fullName evidence="2">Uncharacterized protein</fullName>
    </submittedName>
</protein>
<dbReference type="EMBL" id="JALLPB020000272">
    <property type="protein sequence ID" value="KAL3811251.1"/>
    <property type="molecule type" value="Genomic_DNA"/>
</dbReference>
<feature type="region of interest" description="Disordered" evidence="1">
    <location>
        <begin position="1"/>
        <end position="25"/>
    </location>
</feature>
<name>A0ABD3RHU7_9STRA</name>
<gene>
    <name evidence="2" type="ORF">ACHAXA_003920</name>
</gene>
<organism evidence="2 3">
    <name type="scientific">Cyclostephanos tholiformis</name>
    <dbReference type="NCBI Taxonomy" id="382380"/>
    <lineage>
        <taxon>Eukaryota</taxon>
        <taxon>Sar</taxon>
        <taxon>Stramenopiles</taxon>
        <taxon>Ochrophyta</taxon>
        <taxon>Bacillariophyta</taxon>
        <taxon>Coscinodiscophyceae</taxon>
        <taxon>Thalassiosirophycidae</taxon>
        <taxon>Stephanodiscales</taxon>
        <taxon>Stephanodiscaceae</taxon>
        <taxon>Cyclostephanos</taxon>
    </lineage>
</organism>
<evidence type="ECO:0000313" key="2">
    <source>
        <dbReference type="EMBL" id="KAL3811251.1"/>
    </source>
</evidence>
<dbReference type="Proteomes" id="UP001530377">
    <property type="component" value="Unassembled WGS sequence"/>
</dbReference>
<accession>A0ABD3RHU7</accession>
<feature type="region of interest" description="Disordered" evidence="1">
    <location>
        <begin position="95"/>
        <end position="118"/>
    </location>
</feature>
<reference evidence="2 3" key="1">
    <citation type="submission" date="2024-10" db="EMBL/GenBank/DDBJ databases">
        <title>Updated reference genomes for cyclostephanoid diatoms.</title>
        <authorList>
            <person name="Roberts W.R."/>
            <person name="Alverson A.J."/>
        </authorList>
    </citation>
    <scope>NUCLEOTIDE SEQUENCE [LARGE SCALE GENOMIC DNA]</scope>
    <source>
        <strain evidence="2 3">AJA228-03</strain>
    </source>
</reference>
<sequence>MRDRFEYHRMKKVSSSSSSSTSAPADAIEAITPNGAKLAAMLENAKNSSWRENLINASDAQRRFMLPRGMDDNGDDDNMPEYVRRIDGRSREILRDERKRREEERRVEDDPARTRFWR</sequence>
<keyword evidence="3" id="KW-1185">Reference proteome</keyword>
<proteinExistence type="predicted"/>
<evidence type="ECO:0000313" key="3">
    <source>
        <dbReference type="Proteomes" id="UP001530377"/>
    </source>
</evidence>